<organism evidence="2 3">
    <name type="scientific">Parathielavia appendiculata</name>
    <dbReference type="NCBI Taxonomy" id="2587402"/>
    <lineage>
        <taxon>Eukaryota</taxon>
        <taxon>Fungi</taxon>
        <taxon>Dikarya</taxon>
        <taxon>Ascomycota</taxon>
        <taxon>Pezizomycotina</taxon>
        <taxon>Sordariomycetes</taxon>
        <taxon>Sordariomycetidae</taxon>
        <taxon>Sordariales</taxon>
        <taxon>Chaetomiaceae</taxon>
        <taxon>Parathielavia</taxon>
    </lineage>
</organism>
<feature type="region of interest" description="Disordered" evidence="1">
    <location>
        <begin position="1"/>
        <end position="56"/>
    </location>
</feature>
<dbReference type="GeneID" id="87824132"/>
<reference evidence="2" key="1">
    <citation type="journal article" date="2023" name="Mol. Phylogenet. Evol.">
        <title>Genome-scale phylogeny and comparative genomics of the fungal order Sordariales.</title>
        <authorList>
            <person name="Hensen N."/>
            <person name="Bonometti L."/>
            <person name="Westerberg I."/>
            <person name="Brannstrom I.O."/>
            <person name="Guillou S."/>
            <person name="Cros-Aarteil S."/>
            <person name="Calhoun S."/>
            <person name="Haridas S."/>
            <person name="Kuo A."/>
            <person name="Mondo S."/>
            <person name="Pangilinan J."/>
            <person name="Riley R."/>
            <person name="LaButti K."/>
            <person name="Andreopoulos B."/>
            <person name="Lipzen A."/>
            <person name="Chen C."/>
            <person name="Yan M."/>
            <person name="Daum C."/>
            <person name="Ng V."/>
            <person name="Clum A."/>
            <person name="Steindorff A."/>
            <person name="Ohm R.A."/>
            <person name="Martin F."/>
            <person name="Silar P."/>
            <person name="Natvig D.O."/>
            <person name="Lalanne C."/>
            <person name="Gautier V."/>
            <person name="Ament-Velasquez S.L."/>
            <person name="Kruys A."/>
            <person name="Hutchinson M.I."/>
            <person name="Powell A.J."/>
            <person name="Barry K."/>
            <person name="Miller A.N."/>
            <person name="Grigoriev I.V."/>
            <person name="Debuchy R."/>
            <person name="Gladieux P."/>
            <person name="Hiltunen Thoren M."/>
            <person name="Johannesson H."/>
        </authorList>
    </citation>
    <scope>NUCLEOTIDE SEQUENCE</scope>
    <source>
        <strain evidence="2">CBS 731.68</strain>
    </source>
</reference>
<dbReference type="RefSeq" id="XP_062647734.1">
    <property type="nucleotide sequence ID" value="XM_062787362.1"/>
</dbReference>
<name>A0AAN6U081_9PEZI</name>
<dbReference type="Proteomes" id="UP001302602">
    <property type="component" value="Unassembled WGS sequence"/>
</dbReference>
<protein>
    <submittedName>
        <fullName evidence="2">Uncharacterized protein</fullName>
    </submittedName>
</protein>
<dbReference type="AlphaFoldDB" id="A0AAN6U081"/>
<evidence type="ECO:0000313" key="3">
    <source>
        <dbReference type="Proteomes" id="UP001302602"/>
    </source>
</evidence>
<feature type="compositionally biased region" description="Polar residues" evidence="1">
    <location>
        <begin position="41"/>
        <end position="51"/>
    </location>
</feature>
<evidence type="ECO:0000256" key="1">
    <source>
        <dbReference type="SAM" id="MobiDB-lite"/>
    </source>
</evidence>
<sequence length="164" mass="18258">MLRRGQQRDEHSYQRKPCHIKSEGNNNQPDEQHRLHHANKSRNSPPSAHLTQTRHPKYRTNFALALPISVRRPPWPLRPIPTHPLAALRTARTVADGLDGRGGPFLSRQDPPEGSLAQAELVAKGIHIVAVVNEVVSQLDESLDAGVDVRVEVHVGRFGALRRG</sequence>
<accession>A0AAN6U081</accession>
<comment type="caution">
    <text evidence="2">The sequence shown here is derived from an EMBL/GenBank/DDBJ whole genome shotgun (WGS) entry which is preliminary data.</text>
</comment>
<keyword evidence="3" id="KW-1185">Reference proteome</keyword>
<proteinExistence type="predicted"/>
<dbReference type="EMBL" id="MU853228">
    <property type="protein sequence ID" value="KAK4123963.1"/>
    <property type="molecule type" value="Genomic_DNA"/>
</dbReference>
<evidence type="ECO:0000313" key="2">
    <source>
        <dbReference type="EMBL" id="KAK4123963.1"/>
    </source>
</evidence>
<gene>
    <name evidence="2" type="ORF">N657DRAFT_436071</name>
</gene>
<reference evidence="2" key="2">
    <citation type="submission" date="2023-05" db="EMBL/GenBank/DDBJ databases">
        <authorList>
            <consortium name="Lawrence Berkeley National Laboratory"/>
            <person name="Steindorff A."/>
            <person name="Hensen N."/>
            <person name="Bonometti L."/>
            <person name="Westerberg I."/>
            <person name="Brannstrom I.O."/>
            <person name="Guillou S."/>
            <person name="Cros-Aarteil S."/>
            <person name="Calhoun S."/>
            <person name="Haridas S."/>
            <person name="Kuo A."/>
            <person name="Mondo S."/>
            <person name="Pangilinan J."/>
            <person name="Riley R."/>
            <person name="Labutti K."/>
            <person name="Andreopoulos B."/>
            <person name="Lipzen A."/>
            <person name="Chen C."/>
            <person name="Yanf M."/>
            <person name="Daum C."/>
            <person name="Ng V."/>
            <person name="Clum A."/>
            <person name="Ohm R."/>
            <person name="Martin F."/>
            <person name="Silar P."/>
            <person name="Natvig D."/>
            <person name="Lalanne C."/>
            <person name="Gautier V."/>
            <person name="Ament-Velasquez S.L."/>
            <person name="Kruys A."/>
            <person name="Hutchinson M.I."/>
            <person name="Powell A.J."/>
            <person name="Barry K."/>
            <person name="Miller A.N."/>
            <person name="Grigoriev I.V."/>
            <person name="Debuchy R."/>
            <person name="Gladieux P."/>
            <person name="Thoren M.H."/>
            <person name="Johannesson H."/>
        </authorList>
    </citation>
    <scope>NUCLEOTIDE SEQUENCE</scope>
    <source>
        <strain evidence="2">CBS 731.68</strain>
    </source>
</reference>
<feature type="compositionally biased region" description="Basic and acidic residues" evidence="1">
    <location>
        <begin position="1"/>
        <end position="13"/>
    </location>
</feature>